<dbReference type="PIRSF" id="PIRSF006004">
    <property type="entry name" value="CHP00048"/>
    <property type="match status" value="1"/>
</dbReference>
<keyword evidence="10" id="KW-0479">Metal-binding</keyword>
<dbReference type="GO" id="GO:0051539">
    <property type="term" value="F:4 iron, 4 sulfur cluster binding"/>
    <property type="evidence" value="ECO:0007669"/>
    <property type="project" value="UniProtKB-KW"/>
</dbReference>
<keyword evidence="13" id="KW-1015">Disulfide bond</keyword>
<keyword evidence="11" id="KW-0408">Iron</keyword>
<dbReference type="InterPro" id="IPR004383">
    <property type="entry name" value="rRNA_lsu_MTrfase_RlmN/Cfr"/>
</dbReference>
<keyword evidence="4" id="KW-0963">Cytoplasm</keyword>
<comment type="subcellular location">
    <subcellularLocation>
        <location evidence="2">Cytoplasm</location>
    </subcellularLocation>
</comment>
<keyword evidence="3" id="KW-0004">4Fe-4S</keyword>
<keyword evidence="12" id="KW-0411">Iron-sulfur</keyword>
<evidence type="ECO:0000256" key="8">
    <source>
        <dbReference type="ARBA" id="ARBA00022691"/>
    </source>
</evidence>
<sequence>MESIYRFTLKNLKEDIEKKGFKPFKAEQIFKWIYCKKINDFTKMTDISLKDREILKDLYDTSLFTDYKEFISKIDKTKKYLFNISEYESIEAVFMKEDKRVTVCLSSQTGCPLKCRFCATGKKNGRNLSIEEIVKEFTTIYYLNPERITNIVFMGMGEPLLNYSNVFEAIKIFNEEKGIKIGARKITLSTAGIVEGIEKIIEFPLQIKLAISLNSAIEEKREYLMPVTKTNYLSQLKKVLKKYQEVKKKRITFEYIIIPGYNDGEKDIEALLKFLSEFDCKLNLIPYNRTDDQFREPTEKEIKEFYRKVSVLEDAVSIRRSKGKDISGACGQLKGKFTS</sequence>
<dbReference type="GO" id="GO:0046872">
    <property type="term" value="F:metal ion binding"/>
    <property type="evidence" value="ECO:0007669"/>
    <property type="project" value="UniProtKB-KW"/>
</dbReference>
<keyword evidence="7 15" id="KW-0808">Transferase</keyword>
<feature type="domain" description="Radical SAM core" evidence="14">
    <location>
        <begin position="97"/>
        <end position="325"/>
    </location>
</feature>
<evidence type="ECO:0000256" key="6">
    <source>
        <dbReference type="ARBA" id="ARBA00022603"/>
    </source>
</evidence>
<dbReference type="GO" id="GO:0005737">
    <property type="term" value="C:cytoplasm"/>
    <property type="evidence" value="ECO:0007669"/>
    <property type="project" value="UniProtKB-SubCell"/>
</dbReference>
<evidence type="ECO:0000313" key="15">
    <source>
        <dbReference type="EMBL" id="HFK23986.1"/>
    </source>
</evidence>
<dbReference type="InterPro" id="IPR007197">
    <property type="entry name" value="rSAM"/>
</dbReference>
<keyword evidence="6 15" id="KW-0489">Methyltransferase</keyword>
<protein>
    <submittedName>
        <fullName evidence="15">23S rRNA (Adenine(2503)-C(2))-methyltransferase RlmN</fullName>
        <ecNumber evidence="15">2.1.1.192</ecNumber>
    </submittedName>
</protein>
<dbReference type="GO" id="GO:0070475">
    <property type="term" value="P:rRNA base methylation"/>
    <property type="evidence" value="ECO:0007669"/>
    <property type="project" value="InterPro"/>
</dbReference>
<organism evidence="15">
    <name type="scientific">candidate division WOR-3 bacterium</name>
    <dbReference type="NCBI Taxonomy" id="2052148"/>
    <lineage>
        <taxon>Bacteria</taxon>
        <taxon>Bacteria division WOR-3</taxon>
    </lineage>
</organism>
<dbReference type="PROSITE" id="PS51918">
    <property type="entry name" value="RADICAL_SAM"/>
    <property type="match status" value="1"/>
</dbReference>
<dbReference type="InterPro" id="IPR040072">
    <property type="entry name" value="Methyltransferase_A"/>
</dbReference>
<dbReference type="SFLD" id="SFLDG01062">
    <property type="entry name" value="methyltransferase_(Class_A)"/>
    <property type="match status" value="1"/>
</dbReference>
<dbReference type="PANTHER" id="PTHR30544">
    <property type="entry name" value="23S RRNA METHYLTRANSFERASE"/>
    <property type="match status" value="1"/>
</dbReference>
<evidence type="ECO:0000256" key="13">
    <source>
        <dbReference type="ARBA" id="ARBA00023157"/>
    </source>
</evidence>
<keyword evidence="9" id="KW-0819">tRNA processing</keyword>
<evidence type="ECO:0000256" key="11">
    <source>
        <dbReference type="ARBA" id="ARBA00023004"/>
    </source>
</evidence>
<dbReference type="Pfam" id="PF04055">
    <property type="entry name" value="Radical_SAM"/>
    <property type="match status" value="1"/>
</dbReference>
<name>A0A7C3NGR2_UNCW3</name>
<dbReference type="InterPro" id="IPR006638">
    <property type="entry name" value="Elp3/MiaA/NifB-like_rSAM"/>
</dbReference>
<comment type="caution">
    <text evidence="15">The sequence shown here is derived from an EMBL/GenBank/DDBJ whole genome shotgun (WGS) entry which is preliminary data.</text>
</comment>
<dbReference type="NCBIfam" id="TIGR00048">
    <property type="entry name" value="rRNA_mod_RlmN"/>
    <property type="match status" value="1"/>
</dbReference>
<evidence type="ECO:0000256" key="1">
    <source>
        <dbReference type="ARBA" id="ARBA00001966"/>
    </source>
</evidence>
<dbReference type="AlphaFoldDB" id="A0A7C3NGR2"/>
<keyword evidence="5" id="KW-0698">rRNA processing</keyword>
<evidence type="ECO:0000256" key="3">
    <source>
        <dbReference type="ARBA" id="ARBA00022485"/>
    </source>
</evidence>
<evidence type="ECO:0000256" key="5">
    <source>
        <dbReference type="ARBA" id="ARBA00022552"/>
    </source>
</evidence>
<dbReference type="SMART" id="SM00729">
    <property type="entry name" value="Elp3"/>
    <property type="match status" value="1"/>
</dbReference>
<dbReference type="InterPro" id="IPR013785">
    <property type="entry name" value="Aldolase_TIM"/>
</dbReference>
<evidence type="ECO:0000256" key="2">
    <source>
        <dbReference type="ARBA" id="ARBA00004496"/>
    </source>
</evidence>
<accession>A0A7C3NGR2</accession>
<dbReference type="Gene3D" id="1.10.150.530">
    <property type="match status" value="1"/>
</dbReference>
<evidence type="ECO:0000256" key="9">
    <source>
        <dbReference type="ARBA" id="ARBA00022694"/>
    </source>
</evidence>
<proteinExistence type="predicted"/>
<dbReference type="SUPFAM" id="SSF102114">
    <property type="entry name" value="Radical SAM enzymes"/>
    <property type="match status" value="1"/>
</dbReference>
<comment type="cofactor">
    <cofactor evidence="1">
        <name>[4Fe-4S] cluster</name>
        <dbReference type="ChEBI" id="CHEBI:49883"/>
    </cofactor>
</comment>
<dbReference type="InterPro" id="IPR048641">
    <property type="entry name" value="RlmN_N"/>
</dbReference>
<dbReference type="EC" id="2.1.1.192" evidence="15"/>
<reference evidence="15" key="1">
    <citation type="journal article" date="2020" name="mSystems">
        <title>Genome- and Community-Level Interaction Insights into Carbon Utilization and Element Cycling Functions of Hydrothermarchaeota in Hydrothermal Sediment.</title>
        <authorList>
            <person name="Zhou Z."/>
            <person name="Liu Y."/>
            <person name="Xu W."/>
            <person name="Pan J."/>
            <person name="Luo Z.H."/>
            <person name="Li M."/>
        </authorList>
    </citation>
    <scope>NUCLEOTIDE SEQUENCE [LARGE SCALE GENOMIC DNA]</scope>
    <source>
        <strain evidence="15">SpSt-464</strain>
    </source>
</reference>
<evidence type="ECO:0000256" key="4">
    <source>
        <dbReference type="ARBA" id="ARBA00022490"/>
    </source>
</evidence>
<evidence type="ECO:0000256" key="7">
    <source>
        <dbReference type="ARBA" id="ARBA00022679"/>
    </source>
</evidence>
<evidence type="ECO:0000259" key="14">
    <source>
        <dbReference type="PROSITE" id="PS51918"/>
    </source>
</evidence>
<dbReference type="GO" id="GO:0008173">
    <property type="term" value="F:RNA methyltransferase activity"/>
    <property type="evidence" value="ECO:0007669"/>
    <property type="project" value="InterPro"/>
</dbReference>
<dbReference type="InterPro" id="IPR058240">
    <property type="entry name" value="rSAM_sf"/>
</dbReference>
<dbReference type="GO" id="GO:0030488">
    <property type="term" value="P:tRNA methylation"/>
    <property type="evidence" value="ECO:0007669"/>
    <property type="project" value="InterPro"/>
</dbReference>
<keyword evidence="8" id="KW-0949">S-adenosyl-L-methionine</keyword>
<dbReference type="CDD" id="cd01335">
    <property type="entry name" value="Radical_SAM"/>
    <property type="match status" value="1"/>
</dbReference>
<dbReference type="InterPro" id="IPR027492">
    <property type="entry name" value="RNA_MTrfase_RlmN"/>
</dbReference>
<dbReference type="Pfam" id="PF21016">
    <property type="entry name" value="RlmN_N"/>
    <property type="match status" value="1"/>
</dbReference>
<dbReference type="Gene3D" id="3.20.20.70">
    <property type="entry name" value="Aldolase class I"/>
    <property type="match status" value="1"/>
</dbReference>
<dbReference type="SFLD" id="SFLDF00275">
    <property type="entry name" value="adenosine_C2_methyltransferase"/>
    <property type="match status" value="1"/>
</dbReference>
<evidence type="ECO:0000256" key="10">
    <source>
        <dbReference type="ARBA" id="ARBA00022723"/>
    </source>
</evidence>
<evidence type="ECO:0000256" key="12">
    <source>
        <dbReference type="ARBA" id="ARBA00023014"/>
    </source>
</evidence>
<gene>
    <name evidence="15" type="primary">rlmN</name>
    <name evidence="15" type="ORF">ENS15_04980</name>
</gene>
<dbReference type="PANTHER" id="PTHR30544:SF5">
    <property type="entry name" value="RADICAL SAM CORE DOMAIN-CONTAINING PROTEIN"/>
    <property type="match status" value="1"/>
</dbReference>
<dbReference type="SFLD" id="SFLDS00029">
    <property type="entry name" value="Radical_SAM"/>
    <property type="match status" value="1"/>
</dbReference>
<dbReference type="EMBL" id="DSTT01000005">
    <property type="protein sequence ID" value="HFK23986.1"/>
    <property type="molecule type" value="Genomic_DNA"/>
</dbReference>